<name>W2LYU4_PHYNI</name>
<proteinExistence type="predicted"/>
<organism evidence="1">
    <name type="scientific">Phytophthora nicotianae</name>
    <name type="common">Potato buckeye rot agent</name>
    <name type="synonym">Phytophthora parasitica</name>
    <dbReference type="NCBI Taxonomy" id="4792"/>
    <lineage>
        <taxon>Eukaryota</taxon>
        <taxon>Sar</taxon>
        <taxon>Stramenopiles</taxon>
        <taxon>Oomycota</taxon>
        <taxon>Peronosporomycetes</taxon>
        <taxon>Peronosporales</taxon>
        <taxon>Peronosporaceae</taxon>
        <taxon>Phytophthora</taxon>
    </lineage>
</organism>
<dbReference type="EMBL" id="KI677592">
    <property type="protein sequence ID" value="ETM01840.1"/>
    <property type="molecule type" value="Genomic_DNA"/>
</dbReference>
<accession>W2LYU4</accession>
<evidence type="ECO:0000313" key="1">
    <source>
        <dbReference type="EMBL" id="ETM01840.1"/>
    </source>
</evidence>
<dbReference type="OrthoDB" id="116716at2759"/>
<protein>
    <submittedName>
        <fullName evidence="1">Uncharacterized protein</fullName>
    </submittedName>
</protein>
<dbReference type="AlphaFoldDB" id="W2LYU4"/>
<dbReference type="Proteomes" id="UP000054423">
    <property type="component" value="Unassembled WGS sequence"/>
</dbReference>
<gene>
    <name evidence="1" type="ORF">L917_01632</name>
</gene>
<feature type="non-terminal residue" evidence="1">
    <location>
        <position position="50"/>
    </location>
</feature>
<sequence length="50" mass="5870">MADDNACSEGYRVLRAKVEEHFDNKIPGQWCANNEIYFKPTNNAYQKDFQ</sequence>
<reference evidence="1" key="1">
    <citation type="submission" date="2013-11" db="EMBL/GenBank/DDBJ databases">
        <title>The Genome Sequence of Phytophthora parasitica CHvinca01.</title>
        <authorList>
            <consortium name="The Broad Institute Genomics Platform"/>
            <person name="Russ C."/>
            <person name="Tyler B."/>
            <person name="Panabieres F."/>
            <person name="Shan W."/>
            <person name="Tripathy S."/>
            <person name="Grunwald N."/>
            <person name="Machado M."/>
            <person name="Johnson C.S."/>
            <person name="Arredondo F."/>
            <person name="Hong C."/>
            <person name="Coffey M."/>
            <person name="Young S.K."/>
            <person name="Zeng Q."/>
            <person name="Gargeya S."/>
            <person name="Fitzgerald M."/>
            <person name="Abouelleil A."/>
            <person name="Alvarado L."/>
            <person name="Chapman S.B."/>
            <person name="Gainer-Dewar J."/>
            <person name="Goldberg J."/>
            <person name="Griggs A."/>
            <person name="Gujja S."/>
            <person name="Hansen M."/>
            <person name="Howarth C."/>
            <person name="Imamovic A."/>
            <person name="Ireland A."/>
            <person name="Larimer J."/>
            <person name="McCowan C."/>
            <person name="Murphy C."/>
            <person name="Pearson M."/>
            <person name="Poon T.W."/>
            <person name="Priest M."/>
            <person name="Roberts A."/>
            <person name="Saif S."/>
            <person name="Shea T."/>
            <person name="Sykes S."/>
            <person name="Wortman J."/>
            <person name="Nusbaum C."/>
            <person name="Birren B."/>
        </authorList>
    </citation>
    <scope>NUCLEOTIDE SEQUENCE [LARGE SCALE GENOMIC DNA]</scope>
    <source>
        <strain evidence="1">CHvinca01</strain>
    </source>
</reference>